<dbReference type="AlphaFoldDB" id="A0A6G3MFQ8"/>
<organism evidence="2">
    <name type="scientific">Henneguya salminicola</name>
    <name type="common">Myxosporean</name>
    <dbReference type="NCBI Taxonomy" id="69463"/>
    <lineage>
        <taxon>Eukaryota</taxon>
        <taxon>Metazoa</taxon>
        <taxon>Cnidaria</taxon>
        <taxon>Myxozoa</taxon>
        <taxon>Myxosporea</taxon>
        <taxon>Bivalvulida</taxon>
        <taxon>Platysporina</taxon>
        <taxon>Myxobolidae</taxon>
        <taxon>Henneguya</taxon>
    </lineage>
</organism>
<dbReference type="NCBIfam" id="NF033547">
    <property type="entry name" value="transpos_IS1595"/>
    <property type="match status" value="1"/>
</dbReference>
<dbReference type="PANTHER" id="PTHR47163">
    <property type="entry name" value="DDE_TNP_IS1595 DOMAIN-CONTAINING PROTEIN"/>
    <property type="match status" value="1"/>
</dbReference>
<dbReference type="EMBL" id="GHBP01001758">
    <property type="protein sequence ID" value="NDJ92872.1"/>
    <property type="molecule type" value="Transcribed_RNA"/>
</dbReference>
<dbReference type="PANTHER" id="PTHR47163:SF3">
    <property type="entry name" value="PROTEIN CBG18017"/>
    <property type="match status" value="1"/>
</dbReference>
<name>A0A6G3MFQ8_HENSL</name>
<evidence type="ECO:0000259" key="1">
    <source>
        <dbReference type="SMART" id="SM01126"/>
    </source>
</evidence>
<protein>
    <submittedName>
        <fullName evidence="2">Putative transposase-like protein HI-13281 (Trinotate prediction)</fullName>
    </submittedName>
</protein>
<feature type="domain" description="ISXO2-like transposase" evidence="1">
    <location>
        <begin position="135"/>
        <end position="278"/>
    </location>
</feature>
<proteinExistence type="predicted"/>
<reference evidence="2" key="1">
    <citation type="submission" date="2018-11" db="EMBL/GenBank/DDBJ databases">
        <title>Henneguya salminicola genome and transcriptome.</title>
        <authorList>
            <person name="Yahalomi D."/>
            <person name="Atkinson S.D."/>
            <person name="Neuhof M."/>
            <person name="Chang E.S."/>
            <person name="Philippe H."/>
            <person name="Cartwright P."/>
            <person name="Bartholomew J.L."/>
            <person name="Huchon D."/>
        </authorList>
    </citation>
    <scope>NUCLEOTIDE SEQUENCE</scope>
    <source>
        <strain evidence="2">Hz1</strain>
        <tissue evidence="2">Whole</tissue>
    </source>
</reference>
<dbReference type="SMART" id="SM01126">
    <property type="entry name" value="DDE_Tnp_IS1595"/>
    <property type="match status" value="1"/>
</dbReference>
<dbReference type="Pfam" id="PF12762">
    <property type="entry name" value="DDE_Tnp_IS1595"/>
    <property type="match status" value="1"/>
</dbReference>
<accession>A0A6G3MFQ8</accession>
<dbReference type="InterPro" id="IPR053164">
    <property type="entry name" value="IS1016-like_transposase"/>
</dbReference>
<dbReference type="InterPro" id="IPR024445">
    <property type="entry name" value="Tnp_ISXO2-like"/>
</dbReference>
<evidence type="ECO:0000313" key="2">
    <source>
        <dbReference type="EMBL" id="NDJ92872.1"/>
    </source>
</evidence>
<sequence>MDLNSILNCSLISLKETVCKSEEFCIACFEEWGYFKSSVCNCGAICTKIKDSHKKTGFYYYCRTCKKKNIPTNSTWFQGNQLSFSLNMYVIHCWAEDMTIKQTVRQTGISNRIIIKYKYYIRNVCMFALSKLHGKIGGPGKIVEIDENLLFKAKYNVGRRLGSGWVFGGIQRNDKSKIFMVLVTDRTSETLIPLIKEHIEPGTTIISDKWRAYFPITSEGYKHLTVNHSVNFVDPDDKTIHTQNIENTWRWAKRKFRTTSKKPEKRIARLGEFLYRRVHKNKDITVQILKDIKYYYESPLTANNE</sequence>